<dbReference type="PANTHER" id="PTHR45436">
    <property type="entry name" value="SENSOR HISTIDINE KINASE YKOH"/>
    <property type="match status" value="1"/>
</dbReference>
<dbReference type="InterPro" id="IPR003661">
    <property type="entry name" value="HisK_dim/P_dom"/>
</dbReference>
<dbReference type="GO" id="GO:0016301">
    <property type="term" value="F:kinase activity"/>
    <property type="evidence" value="ECO:0007669"/>
    <property type="project" value="UniProtKB-KW"/>
</dbReference>
<gene>
    <name evidence="11" type="ORF">KOF26_05965</name>
</gene>
<keyword evidence="5 9" id="KW-0812">Transmembrane</keyword>
<dbReference type="PROSITE" id="PS50109">
    <property type="entry name" value="HIS_KIN"/>
    <property type="match status" value="1"/>
</dbReference>
<dbReference type="InterPro" id="IPR003594">
    <property type="entry name" value="HATPase_dom"/>
</dbReference>
<dbReference type="EC" id="2.7.13.3" evidence="2"/>
<comment type="catalytic activity">
    <reaction evidence="1">
        <text>ATP + protein L-histidine = ADP + protein N-phospho-L-histidine.</text>
        <dbReference type="EC" id="2.7.13.3"/>
    </reaction>
</comment>
<keyword evidence="6 11" id="KW-0418">Kinase</keyword>
<evidence type="ECO:0000256" key="3">
    <source>
        <dbReference type="ARBA" id="ARBA00022553"/>
    </source>
</evidence>
<dbReference type="Proteomes" id="UP000776276">
    <property type="component" value="Unassembled WGS sequence"/>
</dbReference>
<keyword evidence="9" id="KW-0472">Membrane</keyword>
<evidence type="ECO:0000313" key="12">
    <source>
        <dbReference type="Proteomes" id="UP000776276"/>
    </source>
</evidence>
<dbReference type="SMART" id="SM00388">
    <property type="entry name" value="HisKA"/>
    <property type="match status" value="1"/>
</dbReference>
<evidence type="ECO:0000256" key="5">
    <source>
        <dbReference type="ARBA" id="ARBA00022692"/>
    </source>
</evidence>
<dbReference type="PANTHER" id="PTHR45436:SF1">
    <property type="entry name" value="SENSOR PROTEIN QSEC"/>
    <property type="match status" value="1"/>
</dbReference>
<feature type="transmembrane region" description="Helical" evidence="9">
    <location>
        <begin position="164"/>
        <end position="189"/>
    </location>
</feature>
<dbReference type="EMBL" id="JAHKRT010000002">
    <property type="protein sequence ID" value="MBU3077410.1"/>
    <property type="molecule type" value="Genomic_DNA"/>
</dbReference>
<dbReference type="Pfam" id="PF08521">
    <property type="entry name" value="2CSK_N"/>
    <property type="match status" value="1"/>
</dbReference>
<dbReference type="CDD" id="cd00075">
    <property type="entry name" value="HATPase"/>
    <property type="match status" value="1"/>
</dbReference>
<accession>A0ABS6BJN5</accession>
<evidence type="ECO:0000259" key="10">
    <source>
        <dbReference type="PROSITE" id="PS50109"/>
    </source>
</evidence>
<evidence type="ECO:0000256" key="9">
    <source>
        <dbReference type="SAM" id="Phobius"/>
    </source>
</evidence>
<evidence type="ECO:0000256" key="7">
    <source>
        <dbReference type="ARBA" id="ARBA00022989"/>
    </source>
</evidence>
<organism evidence="11 12">
    <name type="scientific">Sphingomonas quercus</name>
    <dbReference type="NCBI Taxonomy" id="2842451"/>
    <lineage>
        <taxon>Bacteria</taxon>
        <taxon>Pseudomonadati</taxon>
        <taxon>Pseudomonadota</taxon>
        <taxon>Alphaproteobacteria</taxon>
        <taxon>Sphingomonadales</taxon>
        <taxon>Sphingomonadaceae</taxon>
        <taxon>Sphingomonas</taxon>
    </lineage>
</organism>
<evidence type="ECO:0000256" key="2">
    <source>
        <dbReference type="ARBA" id="ARBA00012438"/>
    </source>
</evidence>
<evidence type="ECO:0000256" key="4">
    <source>
        <dbReference type="ARBA" id="ARBA00022679"/>
    </source>
</evidence>
<keyword evidence="12" id="KW-1185">Reference proteome</keyword>
<dbReference type="InterPro" id="IPR013727">
    <property type="entry name" value="2CSK_N"/>
</dbReference>
<keyword evidence="3" id="KW-0597">Phosphoprotein</keyword>
<evidence type="ECO:0000256" key="8">
    <source>
        <dbReference type="SAM" id="MobiDB-lite"/>
    </source>
</evidence>
<evidence type="ECO:0000256" key="6">
    <source>
        <dbReference type="ARBA" id="ARBA00022777"/>
    </source>
</evidence>
<evidence type="ECO:0000256" key="1">
    <source>
        <dbReference type="ARBA" id="ARBA00000085"/>
    </source>
</evidence>
<keyword evidence="4" id="KW-0808">Transferase</keyword>
<dbReference type="Pfam" id="PF00512">
    <property type="entry name" value="HisKA"/>
    <property type="match status" value="1"/>
</dbReference>
<dbReference type="RefSeq" id="WP_216321577.1">
    <property type="nucleotide sequence ID" value="NZ_JAHKRT010000002.1"/>
</dbReference>
<dbReference type="InterPro" id="IPR005467">
    <property type="entry name" value="His_kinase_dom"/>
</dbReference>
<feature type="domain" description="Histidine kinase" evidence="10">
    <location>
        <begin position="251"/>
        <end position="466"/>
    </location>
</feature>
<dbReference type="Pfam" id="PF02518">
    <property type="entry name" value="HATPase_c"/>
    <property type="match status" value="1"/>
</dbReference>
<dbReference type="InterPro" id="IPR050428">
    <property type="entry name" value="TCS_sensor_his_kinase"/>
</dbReference>
<reference evidence="11 12" key="1">
    <citation type="submission" date="2021-06" db="EMBL/GenBank/DDBJ databases">
        <title>Sphingomonas sp. XMGL2, whole genome shotgun sequencing project.</title>
        <authorList>
            <person name="Zhao G."/>
            <person name="Shen L."/>
        </authorList>
    </citation>
    <scope>NUCLEOTIDE SEQUENCE [LARGE SCALE GENOMIC DNA]</scope>
    <source>
        <strain evidence="11 12">XMGL2</strain>
    </source>
</reference>
<sequence length="490" mass="53156">MSPRKARKLSLKRRLLLTLLPPLCCILLALGLSGAWLVKRIVEDASDRVLSGSLQAVSETLEMQEGYLTMDLPPSALGMLENPDRDAIYYSVTYRGKLITGYPELAVHQPVQPRIEGIRFSNSVFHGEPIRIASEARLVPQLDAPVIVQVAETVKNRTALVQRMLIALAIGETILLVTVIGLVMLAVDWGLRPLALLRREVEARNDEAEIDFAPLPLSSVPQEVLPFVSAFNTLLDHVDRSFQTLRRFTSDASHQLRVPLAVVRAHVELLRRDGHGSPEMRDALTDIHQAVRALQHLIVQLISLAKAERPNGDEADAGSFDAVECTAAAARTYAVRALEKGMELSFEADCEMLMLAGNAIFVGEMIGNLLDNAVLYGNAGGQIVVRVDSRAGTVEVEDDGPGIPEGARERVFERFYRLPRNGDREGSGLGLSIVRALGRRMGATVSLETPAGGHGVKAVVRFPLPPSGSAAARLAPAPQKLGADEAVQAR</sequence>
<dbReference type="SMART" id="SM00387">
    <property type="entry name" value="HATPase_c"/>
    <property type="match status" value="1"/>
</dbReference>
<dbReference type="CDD" id="cd00082">
    <property type="entry name" value="HisKA"/>
    <property type="match status" value="1"/>
</dbReference>
<feature type="region of interest" description="Disordered" evidence="8">
    <location>
        <begin position="469"/>
        <end position="490"/>
    </location>
</feature>
<comment type="caution">
    <text evidence="11">The sequence shown here is derived from an EMBL/GenBank/DDBJ whole genome shotgun (WGS) entry which is preliminary data.</text>
</comment>
<keyword evidence="7 9" id="KW-1133">Transmembrane helix</keyword>
<evidence type="ECO:0000313" key="11">
    <source>
        <dbReference type="EMBL" id="MBU3077410.1"/>
    </source>
</evidence>
<name>A0ABS6BJN5_9SPHN</name>
<protein>
    <recommendedName>
        <fullName evidence="2">histidine kinase</fullName>
        <ecNumber evidence="2">2.7.13.3</ecNumber>
    </recommendedName>
</protein>
<proteinExistence type="predicted"/>